<dbReference type="CDD" id="cd03788">
    <property type="entry name" value="GT20_TPS"/>
    <property type="match status" value="1"/>
</dbReference>
<dbReference type="InterPro" id="IPR003337">
    <property type="entry name" value="Trehalose_PPase"/>
</dbReference>
<name>A0A0B7N3T5_9FUNG</name>
<evidence type="ECO:0000256" key="2">
    <source>
        <dbReference type="ARBA" id="ARBA00006330"/>
    </source>
</evidence>
<dbReference type="Pfam" id="PF02358">
    <property type="entry name" value="Trehalose_PPase"/>
    <property type="match status" value="1"/>
</dbReference>
<sequence length="1475" mass="164952">MLSNSSLTAEKVAYYLPLSGQLPEIQGRIINVTHQIPYNILRSHQQNMDTDQHPISPPRSRRLSGSPITETTKSTAAEDCTADPVAAAPISKLARHHKRGVTLRMKFHAADWTVVERRGHQALYAGIQSLRKDHETIHVGWTGPIREQGTRNKITTDKLAAEDKVKLQSLLWETGHIVPIFLDQKQSHGHYEGYCKNVLWPVFHYLVQTTSGDCRAEKRHWDDYVAVNRQFADTVIDRYQENDIIFINDYHLLLVPEMVREQLPDAAIGIFFHATFPSSEIFRCLQTRNRILQGMLGANLIGFQTYSYARHFISSCTRVLGCETTQVGVSYNGTMVSVGAFPIGVDCNRVAQFCKQPGVQPKMNAIRDMYAGKKIIVGRDKLDSTKGILQKLNAFAKFLKDYPEWHNKVVLIQVATPTYGDHSKLEAKISEAVSHINSEFGSIAFVPCHYYHQDIDRDEYYALLSVADLGLITCSRDGMNTTSYEYVLCQHDKPEQGPLILSEFAGTAGSLNAAILVNPYDLAGVARSINDALTMSTEERITRHDKLYNHVTSHTADFWAHSFITQLVSVSGQQDLQSHATPKLDMQKLMLDYKSAKKRVMFFDYDGTLTPIVSVPSDAKPGPDMLKALQVLCNDPKNVVWVVSGRDQIVLDEWLGSNITNIGLSAEHGCYLKEVGSSEWKSVVAGMDMSWKTDVEEIFDYYTERTQGSFVEHKQSSITWHYRMADAEYGAFQAKECQNHLENAIVSKYPVEILVGKKNLEVRPMSVNKGEIVKRILAKNSDTNLVMCAGDDKTDEDMFKALSAAHYQQRQIASPSALRVSSPNISPKSTITPHGIWQEQDSSLYSITVGPSEKKTHANWHAAIKKSGILFQVDTQDDIINFVSQKRNEDYAIVLPYSLLTRANIDSLANTRKVTGLIVLLSNSTNQAASLTSPDSACPNCEFGLYANDASRYEWNPQAQSLIEETFDFPIFAIRPEDTASQKVYNYITTSLSYNIANEYKNYPLKAVDFELFMWAAVNSQTCLRRGWCQAVGGMSVYSTPSLDISSADKKPIVVVSANIDSRSLFHELTVGASNDVSSMVTVLAIADALSRAPIAVDKLPKHILYTLFTAESWGFAGSQRFVKDISTPFVCTNATRTTPCPFINAPCTFPCVRNTYFQHINFDNIESIFEFQSVSGINSNYTDGYYVHVDDAKQSQPLIASLQPYTNIKAASIDGVERKLPPSSAMSFLQKKKNIQAAVITDYQKTLGSYYNSDMDDALDVTKATNSICGLVNSTANAIYNQASNGNLTNQIAANCTLISFMLECLISNFSCPFMQNYFNVTSVSRVVHYSSVYSFENPQPQLLQRFAFSFLSGVTGKRRVAENGQPVECQTIKDCASGEYCIKQQCTTSLTTYHEAYGTGLQYDESTGLVKVVDPSRGTWTESTWDPPAMRIFYITSKSHQVVEFIVGFLWMLANFATVLFIKKYLKKTLKTE</sequence>
<dbReference type="GO" id="GO:0004805">
    <property type="term" value="F:trehalose-phosphatase activity"/>
    <property type="evidence" value="ECO:0007669"/>
    <property type="project" value="TreeGrafter"/>
</dbReference>
<dbReference type="OrthoDB" id="755951at2759"/>
<dbReference type="InterPro" id="IPR036412">
    <property type="entry name" value="HAD-like_sf"/>
</dbReference>
<dbReference type="Gene3D" id="3.40.50.2000">
    <property type="entry name" value="Glycogen Phosphorylase B"/>
    <property type="match status" value="2"/>
</dbReference>
<dbReference type="PANTHER" id="PTHR10788:SF123">
    <property type="entry name" value="TREHALOSE-PHOSPHATASE"/>
    <property type="match status" value="1"/>
</dbReference>
<dbReference type="PANTHER" id="PTHR10788">
    <property type="entry name" value="TREHALOSE-6-PHOSPHATE SYNTHASE"/>
    <property type="match status" value="1"/>
</dbReference>
<keyword evidence="7" id="KW-1185">Reference proteome</keyword>
<dbReference type="Pfam" id="PF18266">
    <property type="entry name" value="Ncstrn_small"/>
    <property type="match status" value="1"/>
</dbReference>
<evidence type="ECO:0000256" key="4">
    <source>
        <dbReference type="SAM" id="Phobius"/>
    </source>
</evidence>
<protein>
    <recommendedName>
        <fullName evidence="5">Nicastrin small lobe domain-containing protein</fullName>
    </recommendedName>
</protein>
<evidence type="ECO:0000256" key="3">
    <source>
        <dbReference type="SAM" id="MobiDB-lite"/>
    </source>
</evidence>
<dbReference type="Gene3D" id="3.30.70.1020">
    <property type="entry name" value="Trehalose-6-phosphate phosphatase related protein, domain 2"/>
    <property type="match status" value="1"/>
</dbReference>
<evidence type="ECO:0000256" key="1">
    <source>
        <dbReference type="ARBA" id="ARBA00005409"/>
    </source>
</evidence>
<organism evidence="6 7">
    <name type="scientific">Parasitella parasitica</name>
    <dbReference type="NCBI Taxonomy" id="35722"/>
    <lineage>
        <taxon>Eukaryota</taxon>
        <taxon>Fungi</taxon>
        <taxon>Fungi incertae sedis</taxon>
        <taxon>Mucoromycota</taxon>
        <taxon>Mucoromycotina</taxon>
        <taxon>Mucoromycetes</taxon>
        <taxon>Mucorales</taxon>
        <taxon>Mucorineae</taxon>
        <taxon>Mucoraceae</taxon>
        <taxon>Parasitella</taxon>
    </lineage>
</organism>
<dbReference type="Pfam" id="PF05450">
    <property type="entry name" value="Nicastrin"/>
    <property type="match status" value="1"/>
</dbReference>
<dbReference type="Pfam" id="PF00982">
    <property type="entry name" value="Glyco_transf_20"/>
    <property type="match status" value="1"/>
</dbReference>
<dbReference type="SUPFAM" id="SSF53187">
    <property type="entry name" value="Zn-dependent exopeptidases"/>
    <property type="match status" value="1"/>
</dbReference>
<comment type="similarity">
    <text evidence="1">In the N-terminal section; belongs to the glycosyltransferase 20 family.</text>
</comment>
<dbReference type="SUPFAM" id="SSF53756">
    <property type="entry name" value="UDP-Glycosyltransferase/glycogen phosphorylase"/>
    <property type="match status" value="1"/>
</dbReference>
<dbReference type="GO" id="GO:0005992">
    <property type="term" value="P:trehalose biosynthetic process"/>
    <property type="evidence" value="ECO:0007669"/>
    <property type="project" value="InterPro"/>
</dbReference>
<dbReference type="Gene3D" id="3.40.630.10">
    <property type="entry name" value="Zn peptidases"/>
    <property type="match status" value="1"/>
</dbReference>
<keyword evidence="4" id="KW-1133">Transmembrane helix</keyword>
<evidence type="ECO:0000259" key="5">
    <source>
        <dbReference type="Pfam" id="PF18266"/>
    </source>
</evidence>
<evidence type="ECO:0000313" key="7">
    <source>
        <dbReference type="Proteomes" id="UP000054107"/>
    </source>
</evidence>
<dbReference type="Gene3D" id="3.40.50.1000">
    <property type="entry name" value="HAD superfamily/HAD-like"/>
    <property type="match status" value="1"/>
</dbReference>
<dbReference type="NCBIfam" id="NF011071">
    <property type="entry name" value="PRK14501.1"/>
    <property type="match status" value="1"/>
</dbReference>
<evidence type="ECO:0000313" key="6">
    <source>
        <dbReference type="EMBL" id="CEP10185.1"/>
    </source>
</evidence>
<dbReference type="InterPro" id="IPR023214">
    <property type="entry name" value="HAD_sf"/>
</dbReference>
<dbReference type="NCBIfam" id="TIGR01484">
    <property type="entry name" value="HAD-SF-IIB"/>
    <property type="match status" value="1"/>
</dbReference>
<keyword evidence="4" id="KW-0812">Transmembrane</keyword>
<dbReference type="FunFam" id="3.30.70.1020:FF:000002">
    <property type="entry name" value="Trehalose-6-phosphate synthase 2"/>
    <property type="match status" value="1"/>
</dbReference>
<dbReference type="GO" id="GO:0005829">
    <property type="term" value="C:cytosol"/>
    <property type="evidence" value="ECO:0007669"/>
    <property type="project" value="TreeGrafter"/>
</dbReference>
<dbReference type="STRING" id="35722.A0A0B7N3T5"/>
<keyword evidence="4" id="KW-0472">Membrane</keyword>
<dbReference type="GO" id="GO:0003825">
    <property type="term" value="F:alpha,alpha-trehalose-phosphate synthase (UDP-forming) activity"/>
    <property type="evidence" value="ECO:0007669"/>
    <property type="project" value="TreeGrafter"/>
</dbReference>
<dbReference type="Proteomes" id="UP000054107">
    <property type="component" value="Unassembled WGS sequence"/>
</dbReference>
<dbReference type="NCBIfam" id="TIGR00685">
    <property type="entry name" value="T6PP"/>
    <property type="match status" value="1"/>
</dbReference>
<feature type="region of interest" description="Disordered" evidence="3">
    <location>
        <begin position="47"/>
        <end position="77"/>
    </location>
</feature>
<dbReference type="InterPro" id="IPR041084">
    <property type="entry name" value="Ncstrn_small"/>
</dbReference>
<comment type="similarity">
    <text evidence="2">In the C-terminal section; belongs to the trehalose phosphatase family.</text>
</comment>
<dbReference type="GO" id="GO:0005946">
    <property type="term" value="C:alpha,alpha-trehalose-phosphate synthase complex (UDP-forming)"/>
    <property type="evidence" value="ECO:0007669"/>
    <property type="project" value="TreeGrafter"/>
</dbReference>
<feature type="domain" description="Nicastrin small lobe" evidence="5">
    <location>
        <begin position="865"/>
        <end position="1016"/>
    </location>
</feature>
<dbReference type="FunFam" id="3.40.50.2000:FF:000036">
    <property type="entry name" value="Alpha,alpha-trehalose-phosphate synthase subunit Tps2"/>
    <property type="match status" value="1"/>
</dbReference>
<dbReference type="SUPFAM" id="SSF56784">
    <property type="entry name" value="HAD-like"/>
    <property type="match status" value="1"/>
</dbReference>
<gene>
    <name evidence="6" type="primary">PARPA_03822.1 scaffold 9853</name>
</gene>
<dbReference type="InterPro" id="IPR001830">
    <property type="entry name" value="Glyco_trans_20"/>
</dbReference>
<dbReference type="InterPro" id="IPR006379">
    <property type="entry name" value="HAD-SF_hydro_IIB"/>
</dbReference>
<proteinExistence type="inferred from homology"/>
<dbReference type="EMBL" id="LN723314">
    <property type="protein sequence ID" value="CEP10185.1"/>
    <property type="molecule type" value="Genomic_DNA"/>
</dbReference>
<reference evidence="6 7" key="1">
    <citation type="submission" date="2014-09" db="EMBL/GenBank/DDBJ databases">
        <authorList>
            <person name="Ellenberger Sabrina"/>
        </authorList>
    </citation>
    <scope>NUCLEOTIDE SEQUENCE [LARGE SCALE GENOMIC DNA]</scope>
    <source>
        <strain evidence="6 7">CBS 412.66</strain>
    </source>
</reference>
<dbReference type="CDD" id="cd01627">
    <property type="entry name" value="HAD_TPP"/>
    <property type="match status" value="1"/>
</dbReference>
<feature type="transmembrane region" description="Helical" evidence="4">
    <location>
        <begin position="1444"/>
        <end position="1464"/>
    </location>
</feature>
<accession>A0A0B7N3T5</accession>